<name>A0A6J5LKQ9_9CAUD</name>
<protein>
    <submittedName>
        <fullName evidence="1">Uncharacterized protein</fullName>
    </submittedName>
</protein>
<sequence>MKEEILHKVVTEVSKTCLKKLKILAIQNDTTLAIQARNVLEKVTSTKKYETLLEDI</sequence>
<gene>
    <name evidence="1" type="ORF">UFOVP265_30</name>
</gene>
<proteinExistence type="predicted"/>
<reference evidence="1" key="1">
    <citation type="submission" date="2020-04" db="EMBL/GenBank/DDBJ databases">
        <authorList>
            <person name="Chiriac C."/>
            <person name="Salcher M."/>
            <person name="Ghai R."/>
            <person name="Kavagutti S V."/>
        </authorList>
    </citation>
    <scope>NUCLEOTIDE SEQUENCE</scope>
</reference>
<accession>A0A6J5LKQ9</accession>
<organism evidence="1">
    <name type="scientific">uncultured Caudovirales phage</name>
    <dbReference type="NCBI Taxonomy" id="2100421"/>
    <lineage>
        <taxon>Viruses</taxon>
        <taxon>Duplodnaviria</taxon>
        <taxon>Heunggongvirae</taxon>
        <taxon>Uroviricota</taxon>
        <taxon>Caudoviricetes</taxon>
        <taxon>Peduoviridae</taxon>
        <taxon>Maltschvirus</taxon>
        <taxon>Maltschvirus maltsch</taxon>
    </lineage>
</organism>
<dbReference type="EMBL" id="LR796278">
    <property type="protein sequence ID" value="CAB4133943.1"/>
    <property type="molecule type" value="Genomic_DNA"/>
</dbReference>
<evidence type="ECO:0000313" key="1">
    <source>
        <dbReference type="EMBL" id="CAB4133943.1"/>
    </source>
</evidence>